<feature type="non-terminal residue" evidence="2">
    <location>
        <position position="1"/>
    </location>
</feature>
<reference evidence="2" key="1">
    <citation type="submission" date="2021-02" db="EMBL/GenBank/DDBJ databases">
        <authorList>
            <person name="Dougan E. K."/>
            <person name="Rhodes N."/>
            <person name="Thang M."/>
            <person name="Chan C."/>
        </authorList>
    </citation>
    <scope>NUCLEOTIDE SEQUENCE</scope>
</reference>
<proteinExistence type="predicted"/>
<evidence type="ECO:0000313" key="2">
    <source>
        <dbReference type="EMBL" id="CAE8590772.1"/>
    </source>
</evidence>
<dbReference type="AlphaFoldDB" id="A0A813DWM6"/>
<organism evidence="2 3">
    <name type="scientific">Polarella glacialis</name>
    <name type="common">Dinoflagellate</name>
    <dbReference type="NCBI Taxonomy" id="89957"/>
    <lineage>
        <taxon>Eukaryota</taxon>
        <taxon>Sar</taxon>
        <taxon>Alveolata</taxon>
        <taxon>Dinophyceae</taxon>
        <taxon>Suessiales</taxon>
        <taxon>Suessiaceae</taxon>
        <taxon>Polarella</taxon>
    </lineage>
</organism>
<keyword evidence="3" id="KW-1185">Reference proteome</keyword>
<name>A0A813DWM6_POLGL</name>
<comment type="caution">
    <text evidence="2">The sequence shown here is derived from an EMBL/GenBank/DDBJ whole genome shotgun (WGS) entry which is preliminary data.</text>
</comment>
<evidence type="ECO:0000313" key="3">
    <source>
        <dbReference type="Proteomes" id="UP000654075"/>
    </source>
</evidence>
<gene>
    <name evidence="2" type="ORF">PGLA1383_LOCUS9487</name>
</gene>
<evidence type="ECO:0000256" key="1">
    <source>
        <dbReference type="SAM" id="MobiDB-lite"/>
    </source>
</evidence>
<feature type="region of interest" description="Disordered" evidence="1">
    <location>
        <begin position="69"/>
        <end position="103"/>
    </location>
</feature>
<sequence>MASSAGASCATASRGVGEMAPFELALREVHGRLLAAHSAALATVEGELQRMRCENTRLRMRLVTLEAGPAQPGDKLGEAIPGQMEGVPLSSLPPALAPPTTHQQVANATIHTEPVSAQAALDHSLASQHAVSFQAPPQRTTVSLAQLSSSGAPATIPATRPASQAAQGVQAVQSPAAATAASCDKDLRPATVELLEFSTPGA</sequence>
<dbReference type="EMBL" id="CAJNNV010004451">
    <property type="protein sequence ID" value="CAE8590772.1"/>
    <property type="molecule type" value="Genomic_DNA"/>
</dbReference>
<dbReference type="Proteomes" id="UP000654075">
    <property type="component" value="Unassembled WGS sequence"/>
</dbReference>
<accession>A0A813DWM6</accession>
<protein>
    <submittedName>
        <fullName evidence="2">Uncharacterized protein</fullName>
    </submittedName>
</protein>